<dbReference type="Proteomes" id="UP000318103">
    <property type="component" value="Unassembled WGS sequence"/>
</dbReference>
<feature type="region of interest" description="Disordered" evidence="1">
    <location>
        <begin position="98"/>
        <end position="129"/>
    </location>
</feature>
<feature type="compositionally biased region" description="Polar residues" evidence="1">
    <location>
        <begin position="118"/>
        <end position="129"/>
    </location>
</feature>
<reference evidence="2 3" key="1">
    <citation type="submission" date="2019-06" db="EMBL/GenBank/DDBJ databases">
        <title>Sequencing the genomes of 1000 actinobacteria strains.</title>
        <authorList>
            <person name="Klenk H.-P."/>
        </authorList>
    </citation>
    <scope>NUCLEOTIDE SEQUENCE [LARGE SCALE GENOMIC DNA]</scope>
    <source>
        <strain evidence="2 3">DSM 41929</strain>
    </source>
</reference>
<gene>
    <name evidence="2" type="ORF">FB563_7758</name>
</gene>
<comment type="caution">
    <text evidence="2">The sequence shown here is derived from an EMBL/GenBank/DDBJ whole genome shotgun (WGS) entry which is preliminary data.</text>
</comment>
<keyword evidence="3" id="KW-1185">Reference proteome</keyword>
<sequence>MYVPWKSVPSSKKQCADRRWIVIGTSSRVPARAREFRPWLDSLGAITAVRALVGVTEAAIMTCRTTPVGDYDTGRRRVNYLALRPLCASASATAFFVPGGSDGPSASGLVITDRTDTSDQLTGPQRNMS</sequence>
<dbReference type="EMBL" id="VFNX01000004">
    <property type="protein sequence ID" value="TQK79899.1"/>
    <property type="molecule type" value="Genomic_DNA"/>
</dbReference>
<evidence type="ECO:0000313" key="3">
    <source>
        <dbReference type="Proteomes" id="UP000318103"/>
    </source>
</evidence>
<name>A0A542SZ66_9ACTN</name>
<dbReference type="AlphaFoldDB" id="A0A542SZ66"/>
<proteinExistence type="predicted"/>
<evidence type="ECO:0000313" key="2">
    <source>
        <dbReference type="EMBL" id="TQK79899.1"/>
    </source>
</evidence>
<evidence type="ECO:0000256" key="1">
    <source>
        <dbReference type="SAM" id="MobiDB-lite"/>
    </source>
</evidence>
<organism evidence="2 3">
    <name type="scientific">Streptomyces puniciscabiei</name>
    <dbReference type="NCBI Taxonomy" id="164348"/>
    <lineage>
        <taxon>Bacteria</taxon>
        <taxon>Bacillati</taxon>
        <taxon>Actinomycetota</taxon>
        <taxon>Actinomycetes</taxon>
        <taxon>Kitasatosporales</taxon>
        <taxon>Streptomycetaceae</taxon>
        <taxon>Streptomyces</taxon>
    </lineage>
</organism>
<protein>
    <submittedName>
        <fullName evidence="2">Uncharacterized protein</fullName>
    </submittedName>
</protein>
<accession>A0A542SZ66</accession>